<keyword evidence="2" id="KW-1185">Reference proteome</keyword>
<evidence type="ECO:0000313" key="1">
    <source>
        <dbReference type="EMBL" id="EDN81084.1"/>
    </source>
</evidence>
<comment type="caution">
    <text evidence="1">The sequence shown here is derived from an EMBL/GenBank/DDBJ whole genome shotgun (WGS) entry which is preliminary data.</text>
</comment>
<reference evidence="1" key="1">
    <citation type="submission" date="2007-04" db="EMBL/GenBank/DDBJ databases">
        <authorList>
            <person name="Fulton L."/>
            <person name="Clifton S."/>
            <person name="Fulton B."/>
            <person name="Xu J."/>
            <person name="Minx P."/>
            <person name="Pepin K.H."/>
            <person name="Johnson M."/>
            <person name="Thiruvilangam P."/>
            <person name="Bhonagiri V."/>
            <person name="Nash W.E."/>
            <person name="Mardis E.R."/>
            <person name="Wilson R.K."/>
        </authorList>
    </citation>
    <scope>NUCLEOTIDE SEQUENCE [LARGE SCALE GENOMIC DNA]</scope>
    <source>
        <strain evidence="1">ATCC 17982</strain>
    </source>
</reference>
<accession>A7BD11</accession>
<gene>
    <name evidence="1" type="ORF">ACTODO_01547</name>
</gene>
<reference evidence="1" key="2">
    <citation type="submission" date="2015-05" db="EMBL/GenBank/DDBJ databases">
        <title>Draft genome sequence of Actinomyces odontolyticus (ATCC 17982).</title>
        <authorList>
            <person name="Sudarsanam P."/>
            <person name="Ley R."/>
            <person name="Guruge J."/>
            <person name="Turnbaugh P.J."/>
            <person name="Mahowald M."/>
            <person name="Liep D."/>
            <person name="Gordon J."/>
        </authorList>
    </citation>
    <scope>NUCLEOTIDE SEQUENCE</scope>
    <source>
        <strain evidence="1">ATCC 17982</strain>
    </source>
</reference>
<dbReference type="AlphaFoldDB" id="A7BD11"/>
<protein>
    <submittedName>
        <fullName evidence="1">Uncharacterized protein</fullName>
    </submittedName>
</protein>
<dbReference type="EMBL" id="AAYI02000004">
    <property type="protein sequence ID" value="EDN81084.1"/>
    <property type="molecule type" value="Genomic_DNA"/>
</dbReference>
<dbReference type="HOGENOM" id="CLU_3371569_0_0_11"/>
<evidence type="ECO:0000313" key="2">
    <source>
        <dbReference type="Proteomes" id="UP000003553"/>
    </source>
</evidence>
<proteinExistence type="predicted"/>
<organism evidence="1 2">
    <name type="scientific">Schaalia dentiphila ATCC 17982</name>
    <dbReference type="NCBI Taxonomy" id="411466"/>
    <lineage>
        <taxon>Bacteria</taxon>
        <taxon>Bacillati</taxon>
        <taxon>Actinomycetota</taxon>
        <taxon>Actinomycetes</taxon>
        <taxon>Actinomycetales</taxon>
        <taxon>Actinomycetaceae</taxon>
        <taxon>Schaalia</taxon>
        <taxon>Schaalia dentiphila</taxon>
    </lineage>
</organism>
<dbReference type="Proteomes" id="UP000003553">
    <property type="component" value="Unassembled WGS sequence"/>
</dbReference>
<sequence>MEVHEGISHASILLSEARAPTLNSPSGAVVHLTA</sequence>
<name>A7BD11_9ACTO</name>